<gene>
    <name evidence="2" type="ORF">BS50DRAFT_232551</name>
</gene>
<dbReference type="Proteomes" id="UP000240883">
    <property type="component" value="Unassembled WGS sequence"/>
</dbReference>
<feature type="region of interest" description="Disordered" evidence="1">
    <location>
        <begin position="146"/>
        <end position="171"/>
    </location>
</feature>
<feature type="compositionally biased region" description="Basic residues" evidence="1">
    <location>
        <begin position="160"/>
        <end position="171"/>
    </location>
</feature>
<evidence type="ECO:0000256" key="1">
    <source>
        <dbReference type="SAM" id="MobiDB-lite"/>
    </source>
</evidence>
<organism evidence="2 3">
    <name type="scientific">Corynespora cassiicola Philippines</name>
    <dbReference type="NCBI Taxonomy" id="1448308"/>
    <lineage>
        <taxon>Eukaryota</taxon>
        <taxon>Fungi</taxon>
        <taxon>Dikarya</taxon>
        <taxon>Ascomycota</taxon>
        <taxon>Pezizomycotina</taxon>
        <taxon>Dothideomycetes</taxon>
        <taxon>Pleosporomycetidae</taxon>
        <taxon>Pleosporales</taxon>
        <taxon>Corynesporascaceae</taxon>
        <taxon>Corynespora</taxon>
    </lineage>
</organism>
<feature type="compositionally biased region" description="Polar residues" evidence="1">
    <location>
        <begin position="53"/>
        <end position="63"/>
    </location>
</feature>
<dbReference type="AlphaFoldDB" id="A0A2T2P2S5"/>
<keyword evidence="3" id="KW-1185">Reference proteome</keyword>
<reference evidence="2 3" key="1">
    <citation type="journal article" date="2018" name="Front. Microbiol.">
        <title>Genome-Wide Analysis of Corynespora cassiicola Leaf Fall Disease Putative Effectors.</title>
        <authorList>
            <person name="Lopez D."/>
            <person name="Ribeiro S."/>
            <person name="Label P."/>
            <person name="Fumanal B."/>
            <person name="Venisse J.S."/>
            <person name="Kohler A."/>
            <person name="de Oliveira R.R."/>
            <person name="Labutti K."/>
            <person name="Lipzen A."/>
            <person name="Lail K."/>
            <person name="Bauer D."/>
            <person name="Ohm R.A."/>
            <person name="Barry K.W."/>
            <person name="Spatafora J."/>
            <person name="Grigoriev I.V."/>
            <person name="Martin F.M."/>
            <person name="Pujade-Renaud V."/>
        </authorList>
    </citation>
    <scope>NUCLEOTIDE SEQUENCE [LARGE SCALE GENOMIC DNA]</scope>
    <source>
        <strain evidence="2 3">Philippines</strain>
    </source>
</reference>
<proteinExistence type="predicted"/>
<evidence type="ECO:0000313" key="3">
    <source>
        <dbReference type="Proteomes" id="UP000240883"/>
    </source>
</evidence>
<evidence type="ECO:0000313" key="2">
    <source>
        <dbReference type="EMBL" id="PSN71638.1"/>
    </source>
</evidence>
<accession>A0A2T2P2S5</accession>
<sequence length="188" mass="20917">MVLVSIPNNDGHGSGVGNAQDTRKHHVASHELGLGQSVSHPFIYTGNCQPHLTSPLHSTQAHSQPKPKKPQTQFIPPPVLSMRFLPLPSLARPPASTVNSKLFPTHLGRLRRPSAFEGWMYASKAITPPRPSAHLLSRPLARATSPSFRTDAHIPPSYPRTRRRRRRRRRPTVQYVGACVPRAKPLRL</sequence>
<feature type="region of interest" description="Disordered" evidence="1">
    <location>
        <begin position="53"/>
        <end position="73"/>
    </location>
</feature>
<name>A0A2T2P2S5_CORCC</name>
<dbReference type="EMBL" id="KZ678130">
    <property type="protein sequence ID" value="PSN71638.1"/>
    <property type="molecule type" value="Genomic_DNA"/>
</dbReference>
<feature type="region of interest" description="Disordered" evidence="1">
    <location>
        <begin position="1"/>
        <end position="20"/>
    </location>
</feature>
<protein>
    <submittedName>
        <fullName evidence="2">Uncharacterized protein</fullName>
    </submittedName>
</protein>